<keyword evidence="2" id="KW-0732">Signal</keyword>
<dbReference type="PROSITE" id="PS51257">
    <property type="entry name" value="PROKAR_LIPOPROTEIN"/>
    <property type="match status" value="1"/>
</dbReference>
<keyword evidence="4" id="KW-1185">Reference proteome</keyword>
<accession>A0A9P6CYA4</accession>
<proteinExistence type="predicted"/>
<sequence>MACFVIRVGTAFVVLSACAGHQFSRTRMGDCVSLAFSGPKRNDRRVLTKRARSLQKDRTQTQNSRAAIGKGMRKTDPPPPFFFFSQLGVTERMTNLRNIFRHGRQDRN</sequence>
<gene>
    <name evidence="3" type="ORF">BDN70DRAFT_115636</name>
</gene>
<evidence type="ECO:0000256" key="1">
    <source>
        <dbReference type="SAM" id="MobiDB-lite"/>
    </source>
</evidence>
<evidence type="ECO:0008006" key="5">
    <source>
        <dbReference type="Google" id="ProtNLM"/>
    </source>
</evidence>
<reference evidence="3" key="1">
    <citation type="submission" date="2020-11" db="EMBL/GenBank/DDBJ databases">
        <authorList>
            <consortium name="DOE Joint Genome Institute"/>
            <person name="Ahrendt S."/>
            <person name="Riley R."/>
            <person name="Andreopoulos W."/>
            <person name="Labutti K."/>
            <person name="Pangilinan J."/>
            <person name="Ruiz-Duenas F.J."/>
            <person name="Barrasa J.M."/>
            <person name="Sanchez-Garcia M."/>
            <person name="Camarero S."/>
            <person name="Miyauchi S."/>
            <person name="Serrano A."/>
            <person name="Linde D."/>
            <person name="Babiker R."/>
            <person name="Drula E."/>
            <person name="Ayuso-Fernandez I."/>
            <person name="Pacheco R."/>
            <person name="Padilla G."/>
            <person name="Ferreira P."/>
            <person name="Barriuso J."/>
            <person name="Kellner H."/>
            <person name="Castanera R."/>
            <person name="Alfaro M."/>
            <person name="Ramirez L."/>
            <person name="Pisabarro A.G."/>
            <person name="Kuo A."/>
            <person name="Tritt A."/>
            <person name="Lipzen A."/>
            <person name="He G."/>
            <person name="Yan M."/>
            <person name="Ng V."/>
            <person name="Cullen D."/>
            <person name="Martin F."/>
            <person name="Rosso M.-N."/>
            <person name="Henrissat B."/>
            <person name="Hibbett D."/>
            <person name="Martinez A.T."/>
            <person name="Grigoriev I.V."/>
        </authorList>
    </citation>
    <scope>NUCLEOTIDE SEQUENCE</scope>
    <source>
        <strain evidence="3">CIRM-BRFM 674</strain>
    </source>
</reference>
<protein>
    <recommendedName>
        <fullName evidence="5">Secreted protein</fullName>
    </recommendedName>
</protein>
<feature type="signal peptide" evidence="2">
    <location>
        <begin position="1"/>
        <end position="20"/>
    </location>
</feature>
<name>A0A9P6CYA4_9AGAR</name>
<feature type="chain" id="PRO_5040325404" description="Secreted protein" evidence="2">
    <location>
        <begin position="21"/>
        <end position="108"/>
    </location>
</feature>
<feature type="region of interest" description="Disordered" evidence="1">
    <location>
        <begin position="51"/>
        <end position="79"/>
    </location>
</feature>
<comment type="caution">
    <text evidence="3">The sequence shown here is derived from an EMBL/GenBank/DDBJ whole genome shotgun (WGS) entry which is preliminary data.</text>
</comment>
<dbReference type="AlphaFoldDB" id="A0A9P6CYA4"/>
<evidence type="ECO:0000313" key="3">
    <source>
        <dbReference type="EMBL" id="KAF9477310.1"/>
    </source>
</evidence>
<organism evidence="3 4">
    <name type="scientific">Pholiota conissans</name>
    <dbReference type="NCBI Taxonomy" id="109636"/>
    <lineage>
        <taxon>Eukaryota</taxon>
        <taxon>Fungi</taxon>
        <taxon>Dikarya</taxon>
        <taxon>Basidiomycota</taxon>
        <taxon>Agaricomycotina</taxon>
        <taxon>Agaricomycetes</taxon>
        <taxon>Agaricomycetidae</taxon>
        <taxon>Agaricales</taxon>
        <taxon>Agaricineae</taxon>
        <taxon>Strophariaceae</taxon>
        <taxon>Pholiota</taxon>
    </lineage>
</organism>
<evidence type="ECO:0000256" key="2">
    <source>
        <dbReference type="SAM" id="SignalP"/>
    </source>
</evidence>
<dbReference type="EMBL" id="MU155265">
    <property type="protein sequence ID" value="KAF9477310.1"/>
    <property type="molecule type" value="Genomic_DNA"/>
</dbReference>
<dbReference type="Proteomes" id="UP000807469">
    <property type="component" value="Unassembled WGS sequence"/>
</dbReference>
<evidence type="ECO:0000313" key="4">
    <source>
        <dbReference type="Proteomes" id="UP000807469"/>
    </source>
</evidence>